<dbReference type="GO" id="GO:0000209">
    <property type="term" value="P:protein polyubiquitination"/>
    <property type="evidence" value="ECO:0007669"/>
    <property type="project" value="TreeGrafter"/>
</dbReference>
<dbReference type="InterPro" id="IPR013083">
    <property type="entry name" value="Znf_RING/FYVE/PHD"/>
</dbReference>
<dbReference type="GO" id="GO:0061630">
    <property type="term" value="F:ubiquitin protein ligase activity"/>
    <property type="evidence" value="ECO:0007669"/>
    <property type="project" value="UniProtKB-EC"/>
</dbReference>
<reference evidence="11 12" key="1">
    <citation type="journal article" date="2021" name="Commun. Biol.">
        <title>The genome of Shorea leprosula (Dipterocarpaceae) highlights the ecological relevance of drought in aseasonal tropical rainforests.</title>
        <authorList>
            <person name="Ng K.K.S."/>
            <person name="Kobayashi M.J."/>
            <person name="Fawcett J.A."/>
            <person name="Hatakeyama M."/>
            <person name="Paape T."/>
            <person name="Ng C.H."/>
            <person name="Ang C.C."/>
            <person name="Tnah L.H."/>
            <person name="Lee C.T."/>
            <person name="Nishiyama T."/>
            <person name="Sese J."/>
            <person name="O'Brien M.J."/>
            <person name="Copetti D."/>
            <person name="Mohd Noor M.I."/>
            <person name="Ong R.C."/>
            <person name="Putra M."/>
            <person name="Sireger I.Z."/>
            <person name="Indrioko S."/>
            <person name="Kosugi Y."/>
            <person name="Izuno A."/>
            <person name="Isagi Y."/>
            <person name="Lee S.L."/>
            <person name="Shimizu K.K."/>
        </authorList>
    </citation>
    <scope>NUCLEOTIDE SEQUENCE [LARGE SCALE GENOMIC DNA]</scope>
    <source>
        <strain evidence="11">214</strain>
    </source>
</reference>
<comment type="caution">
    <text evidence="11">The sequence shown here is derived from an EMBL/GenBank/DDBJ whole genome shotgun (WGS) entry which is preliminary data.</text>
</comment>
<feature type="domain" description="RING-type" evidence="10">
    <location>
        <begin position="32"/>
        <end position="73"/>
    </location>
</feature>
<dbReference type="GO" id="GO:0008270">
    <property type="term" value="F:zinc ion binding"/>
    <property type="evidence" value="ECO:0007669"/>
    <property type="project" value="UniProtKB-KW"/>
</dbReference>
<organism evidence="11 12">
    <name type="scientific">Rubroshorea leprosula</name>
    <dbReference type="NCBI Taxonomy" id="152421"/>
    <lineage>
        <taxon>Eukaryota</taxon>
        <taxon>Viridiplantae</taxon>
        <taxon>Streptophyta</taxon>
        <taxon>Embryophyta</taxon>
        <taxon>Tracheophyta</taxon>
        <taxon>Spermatophyta</taxon>
        <taxon>Magnoliopsida</taxon>
        <taxon>eudicotyledons</taxon>
        <taxon>Gunneridae</taxon>
        <taxon>Pentapetalae</taxon>
        <taxon>rosids</taxon>
        <taxon>malvids</taxon>
        <taxon>Malvales</taxon>
        <taxon>Dipterocarpaceae</taxon>
        <taxon>Rubroshorea</taxon>
    </lineage>
</organism>
<dbReference type="AlphaFoldDB" id="A0AAV5HJ11"/>
<dbReference type="PANTHER" id="PTHR46077">
    <property type="entry name" value="E3 UBIQUITIN-PROTEIN LIGASE TOPORS"/>
    <property type="match status" value="1"/>
</dbReference>
<evidence type="ECO:0000256" key="3">
    <source>
        <dbReference type="ARBA" id="ARBA00022679"/>
    </source>
</evidence>
<keyword evidence="12" id="KW-1185">Reference proteome</keyword>
<dbReference type="Gene3D" id="3.30.40.10">
    <property type="entry name" value="Zinc/RING finger domain, C3HC4 (zinc finger)"/>
    <property type="match status" value="1"/>
</dbReference>
<gene>
    <name evidence="11" type="ORF">SLEP1_g188</name>
</gene>
<proteinExistence type="predicted"/>
<keyword evidence="5 9" id="KW-0863">Zinc-finger</keyword>
<evidence type="ECO:0000256" key="6">
    <source>
        <dbReference type="ARBA" id="ARBA00022833"/>
    </source>
</evidence>
<dbReference type="EMBL" id="BPVZ01000001">
    <property type="protein sequence ID" value="GKU85521.1"/>
    <property type="molecule type" value="Genomic_DNA"/>
</dbReference>
<evidence type="ECO:0000256" key="7">
    <source>
        <dbReference type="ARBA" id="ARBA00023015"/>
    </source>
</evidence>
<dbReference type="GO" id="GO:0006513">
    <property type="term" value="P:protein monoubiquitination"/>
    <property type="evidence" value="ECO:0007669"/>
    <property type="project" value="TreeGrafter"/>
</dbReference>
<evidence type="ECO:0000256" key="8">
    <source>
        <dbReference type="ARBA" id="ARBA00023163"/>
    </source>
</evidence>
<keyword evidence="8" id="KW-0804">Transcription</keyword>
<dbReference type="PANTHER" id="PTHR46077:SF1">
    <property type="entry name" value="TOP1 BINDING ARGININE_SERINE RICH PROTEIN, E3 UBIQUITIN LIGASE"/>
    <property type="match status" value="1"/>
</dbReference>
<evidence type="ECO:0000313" key="12">
    <source>
        <dbReference type="Proteomes" id="UP001054252"/>
    </source>
</evidence>
<dbReference type="PROSITE" id="PS00518">
    <property type="entry name" value="ZF_RING_1"/>
    <property type="match status" value="1"/>
</dbReference>
<name>A0AAV5HJ11_9ROSI</name>
<dbReference type="Pfam" id="PF13639">
    <property type="entry name" value="zf-RING_2"/>
    <property type="match status" value="1"/>
</dbReference>
<keyword evidence="3" id="KW-0808">Transferase</keyword>
<evidence type="ECO:0000313" key="11">
    <source>
        <dbReference type="EMBL" id="GKU85521.1"/>
    </source>
</evidence>
<evidence type="ECO:0000259" key="10">
    <source>
        <dbReference type="PROSITE" id="PS50089"/>
    </source>
</evidence>
<evidence type="ECO:0000256" key="5">
    <source>
        <dbReference type="ARBA" id="ARBA00022771"/>
    </source>
</evidence>
<dbReference type="InterPro" id="IPR001841">
    <property type="entry name" value="Znf_RING"/>
</dbReference>
<evidence type="ECO:0000256" key="4">
    <source>
        <dbReference type="ARBA" id="ARBA00022723"/>
    </source>
</evidence>
<evidence type="ECO:0000256" key="1">
    <source>
        <dbReference type="ARBA" id="ARBA00000900"/>
    </source>
</evidence>
<evidence type="ECO:0000256" key="9">
    <source>
        <dbReference type="PROSITE-ProRule" id="PRU00175"/>
    </source>
</evidence>
<dbReference type="PROSITE" id="PS50089">
    <property type="entry name" value="ZF_RING_2"/>
    <property type="match status" value="1"/>
</dbReference>
<comment type="catalytic activity">
    <reaction evidence="1">
        <text>S-ubiquitinyl-[E2 ubiquitin-conjugating enzyme]-L-cysteine + [acceptor protein]-L-lysine = [E2 ubiquitin-conjugating enzyme]-L-cysteine + N(6)-ubiquitinyl-[acceptor protein]-L-lysine.</text>
        <dbReference type="EC" id="2.3.2.27"/>
    </reaction>
</comment>
<dbReference type="SMART" id="SM00184">
    <property type="entry name" value="RING"/>
    <property type="match status" value="1"/>
</dbReference>
<dbReference type="SUPFAM" id="SSF57850">
    <property type="entry name" value="RING/U-box"/>
    <property type="match status" value="1"/>
</dbReference>
<keyword evidence="4" id="KW-0479">Metal-binding</keyword>
<sequence length="289" mass="33279">MDSSSSGKSSNRRSREKFLREVISPAIKGQTCPICLIILDDRRAAVLTVCAHAYCLNCIRKWSDFKRKCPLCNASFDSWFCKISLSSRRFLRQQLPALVGDKSVVERDHFTTANRRRIIQRTREELTSVSRRTRPLPWQRSFGRPGSVPSHVIAERKLQWRASVYHQRLQAVPSPAWSSSQQNASQNNYTKEKTVQKVEPWILRELEAILGDPNPSIIVHVATSLFVASLEGKYNIASAEVGSGDDFLAPLRPFLQNWTEMFWHELRCFAESQFNMETYDVVIRYERLA</sequence>
<dbReference type="EC" id="2.3.2.27" evidence="2"/>
<dbReference type="Proteomes" id="UP001054252">
    <property type="component" value="Unassembled WGS sequence"/>
</dbReference>
<protein>
    <recommendedName>
        <fullName evidence="2">RING-type E3 ubiquitin transferase</fullName>
        <ecNumber evidence="2">2.3.2.27</ecNumber>
    </recommendedName>
</protein>
<evidence type="ECO:0000256" key="2">
    <source>
        <dbReference type="ARBA" id="ARBA00012483"/>
    </source>
</evidence>
<keyword evidence="6" id="KW-0862">Zinc</keyword>
<dbReference type="InterPro" id="IPR017907">
    <property type="entry name" value="Znf_RING_CS"/>
</dbReference>
<keyword evidence="7" id="KW-0805">Transcription regulation</keyword>
<accession>A0AAV5HJ11</accession>